<evidence type="ECO:0000313" key="6">
    <source>
        <dbReference type="EMBL" id="KAA1013777.1"/>
    </source>
</evidence>
<dbReference type="GO" id="GO:0003677">
    <property type="term" value="F:DNA binding"/>
    <property type="evidence" value="ECO:0007669"/>
    <property type="project" value="UniProtKB-KW"/>
</dbReference>
<dbReference type="SUPFAM" id="SSF46785">
    <property type="entry name" value="Winged helix' DNA-binding domain"/>
    <property type="match status" value="1"/>
</dbReference>
<sequence>MAEHGTRASGCYNSARPTLLIPLPVDAKPRRGIQSIEIGSTLLVALANHLKPMPLRDLAREAGISVGKAHPYLVSFVKVGFVTQEPATGLYALGPLALQIGLAKLYQLDPVREAAPVISTLAASTEQSVAVAVWGNLGPTIVQLVEPVPMHVNLRVGAVMSVRNTATGRLFASYLPPKMLENFLASDAARLALHEDKKRSKSDFDAELIENRRRGIARTIGDPIPGINAFSAPVFDATGNIVLAITVMGPAASFDSKWDGSVATALRESCEGISRHLGFVANQG</sequence>
<dbReference type="InterPro" id="IPR029016">
    <property type="entry name" value="GAF-like_dom_sf"/>
</dbReference>
<dbReference type="InterPro" id="IPR036388">
    <property type="entry name" value="WH-like_DNA-bd_sf"/>
</dbReference>
<dbReference type="SUPFAM" id="SSF55781">
    <property type="entry name" value="GAF domain-like"/>
    <property type="match status" value="1"/>
</dbReference>
<dbReference type="Proteomes" id="UP000325273">
    <property type="component" value="Unassembled WGS sequence"/>
</dbReference>
<dbReference type="Pfam" id="PF01614">
    <property type="entry name" value="IclR_C"/>
    <property type="match status" value="1"/>
</dbReference>
<evidence type="ECO:0000256" key="3">
    <source>
        <dbReference type="ARBA" id="ARBA00023163"/>
    </source>
</evidence>
<dbReference type="AlphaFoldDB" id="A0A5B0HFA9"/>
<accession>A0A5B0HFA9</accession>
<dbReference type="InterPro" id="IPR014757">
    <property type="entry name" value="Tscrpt_reg_IclR_C"/>
</dbReference>
<dbReference type="PROSITE" id="PS51077">
    <property type="entry name" value="HTH_ICLR"/>
    <property type="match status" value="1"/>
</dbReference>
<evidence type="ECO:0000259" key="4">
    <source>
        <dbReference type="PROSITE" id="PS51077"/>
    </source>
</evidence>
<dbReference type="EMBL" id="VTUZ01000004">
    <property type="protein sequence ID" value="KAA1013777.1"/>
    <property type="molecule type" value="Genomic_DNA"/>
</dbReference>
<evidence type="ECO:0000256" key="2">
    <source>
        <dbReference type="ARBA" id="ARBA00023125"/>
    </source>
</evidence>
<dbReference type="InterPro" id="IPR050707">
    <property type="entry name" value="HTH_MetabolicPath_Reg"/>
</dbReference>
<dbReference type="Gene3D" id="3.30.450.40">
    <property type="match status" value="1"/>
</dbReference>
<evidence type="ECO:0000256" key="1">
    <source>
        <dbReference type="ARBA" id="ARBA00023015"/>
    </source>
</evidence>
<protein>
    <submittedName>
        <fullName evidence="6">IclR family transcriptional regulator</fullName>
    </submittedName>
</protein>
<keyword evidence="1" id="KW-0805">Transcription regulation</keyword>
<dbReference type="PROSITE" id="PS51078">
    <property type="entry name" value="ICLR_ED"/>
    <property type="match status" value="1"/>
</dbReference>
<reference evidence="6 7" key="1">
    <citation type="submission" date="2019-08" db="EMBL/GenBank/DDBJ databases">
        <title>Paraburkholderia sp. DCY113.</title>
        <authorList>
            <person name="Kang J."/>
        </authorList>
    </citation>
    <scope>NUCLEOTIDE SEQUENCE [LARGE SCALE GENOMIC DNA]</scope>
    <source>
        <strain evidence="6 7">DCY113</strain>
    </source>
</reference>
<organism evidence="6 7">
    <name type="scientific">Paraburkholderia panacisoli</name>
    <dbReference type="NCBI Taxonomy" id="2603818"/>
    <lineage>
        <taxon>Bacteria</taxon>
        <taxon>Pseudomonadati</taxon>
        <taxon>Pseudomonadota</taxon>
        <taxon>Betaproteobacteria</taxon>
        <taxon>Burkholderiales</taxon>
        <taxon>Burkholderiaceae</taxon>
        <taxon>Paraburkholderia</taxon>
    </lineage>
</organism>
<evidence type="ECO:0000259" key="5">
    <source>
        <dbReference type="PROSITE" id="PS51078"/>
    </source>
</evidence>
<keyword evidence="2" id="KW-0238">DNA-binding</keyword>
<dbReference type="InterPro" id="IPR005471">
    <property type="entry name" value="Tscrpt_reg_IclR_N"/>
</dbReference>
<proteinExistence type="predicted"/>
<name>A0A5B0HFA9_9BURK</name>
<dbReference type="SMART" id="SM00346">
    <property type="entry name" value="HTH_ICLR"/>
    <property type="match status" value="1"/>
</dbReference>
<dbReference type="InterPro" id="IPR036390">
    <property type="entry name" value="WH_DNA-bd_sf"/>
</dbReference>
<dbReference type="PANTHER" id="PTHR30136">
    <property type="entry name" value="HELIX-TURN-HELIX TRANSCRIPTIONAL REGULATOR, ICLR FAMILY"/>
    <property type="match status" value="1"/>
</dbReference>
<dbReference type="GO" id="GO:0045892">
    <property type="term" value="P:negative regulation of DNA-templated transcription"/>
    <property type="evidence" value="ECO:0007669"/>
    <property type="project" value="TreeGrafter"/>
</dbReference>
<dbReference type="GO" id="GO:0003700">
    <property type="term" value="F:DNA-binding transcription factor activity"/>
    <property type="evidence" value="ECO:0007669"/>
    <property type="project" value="TreeGrafter"/>
</dbReference>
<dbReference type="PANTHER" id="PTHR30136:SF8">
    <property type="entry name" value="TRANSCRIPTIONAL REGULATORY PROTEIN"/>
    <property type="match status" value="1"/>
</dbReference>
<feature type="domain" description="HTH iclR-type" evidence="4">
    <location>
        <begin position="33"/>
        <end position="95"/>
    </location>
</feature>
<keyword evidence="7" id="KW-1185">Reference proteome</keyword>
<dbReference type="Pfam" id="PF09339">
    <property type="entry name" value="HTH_IclR"/>
    <property type="match status" value="1"/>
</dbReference>
<dbReference type="Gene3D" id="1.10.10.10">
    <property type="entry name" value="Winged helix-like DNA-binding domain superfamily/Winged helix DNA-binding domain"/>
    <property type="match status" value="1"/>
</dbReference>
<comment type="caution">
    <text evidence="6">The sequence shown here is derived from an EMBL/GenBank/DDBJ whole genome shotgun (WGS) entry which is preliminary data.</text>
</comment>
<evidence type="ECO:0000313" key="7">
    <source>
        <dbReference type="Proteomes" id="UP000325273"/>
    </source>
</evidence>
<keyword evidence="3" id="KW-0804">Transcription</keyword>
<gene>
    <name evidence="6" type="ORF">FVF58_08560</name>
</gene>
<feature type="domain" description="IclR-ED" evidence="5">
    <location>
        <begin position="96"/>
        <end position="279"/>
    </location>
</feature>